<organism evidence="1 2">
    <name type="scientific">Virgibacillus indicus</name>
    <dbReference type="NCBI Taxonomy" id="2024554"/>
    <lineage>
        <taxon>Bacteria</taxon>
        <taxon>Bacillati</taxon>
        <taxon>Bacillota</taxon>
        <taxon>Bacilli</taxon>
        <taxon>Bacillales</taxon>
        <taxon>Bacillaceae</taxon>
        <taxon>Virgibacillus</taxon>
    </lineage>
</organism>
<dbReference type="InterPro" id="IPR025004">
    <property type="entry name" value="SenN/SenS"/>
</dbReference>
<evidence type="ECO:0000313" key="2">
    <source>
        <dbReference type="Proteomes" id="UP000216498"/>
    </source>
</evidence>
<proteinExistence type="predicted"/>
<protein>
    <submittedName>
        <fullName evidence="1">FbpB family small basic protein</fullName>
    </submittedName>
</protein>
<dbReference type="OrthoDB" id="2691917at2"/>
<dbReference type="Pfam" id="PF13040">
    <property type="entry name" value="Fur_reg_FbpB"/>
    <property type="match status" value="1"/>
</dbReference>
<evidence type="ECO:0000313" key="1">
    <source>
        <dbReference type="EMBL" id="OZU90218.1"/>
    </source>
</evidence>
<comment type="caution">
    <text evidence="1">The sequence shown here is derived from an EMBL/GenBank/DDBJ whole genome shotgun (WGS) entry which is preliminary data.</text>
</comment>
<keyword evidence="2" id="KW-1185">Reference proteome</keyword>
<gene>
    <name evidence="1" type="ORF">CIL03_03485</name>
</gene>
<dbReference type="EMBL" id="NPMS01000001">
    <property type="protein sequence ID" value="OZU90218.1"/>
    <property type="molecule type" value="Genomic_DNA"/>
</dbReference>
<dbReference type="AlphaFoldDB" id="A0A265NDV7"/>
<reference evidence="1 2" key="1">
    <citation type="submission" date="2017-08" db="EMBL/GenBank/DDBJ databases">
        <title>Virgibacillus indicus sp. nov. and Virgibacillus profoundi sp. nov, two moderately halophilic bacteria isolated from marine sediment by using the Microfluidic Streak Plate.</title>
        <authorList>
            <person name="Xu B."/>
            <person name="Hu B."/>
            <person name="Wang J."/>
            <person name="Zhu Y."/>
            <person name="Huang L."/>
            <person name="Du W."/>
            <person name="Huang Y."/>
        </authorList>
    </citation>
    <scope>NUCLEOTIDE SEQUENCE [LARGE SCALE GENOMIC DNA]</scope>
    <source>
        <strain evidence="1 2">IO3-P2-C2</strain>
    </source>
</reference>
<sequence length="51" mass="6253">MSLKKKITFEELVQENRQQILKDKLLMEQIEQNLESRMHQTVRKLDQKKIN</sequence>
<name>A0A265NDV7_9BACI</name>
<dbReference type="Proteomes" id="UP000216498">
    <property type="component" value="Unassembled WGS sequence"/>
</dbReference>
<accession>A0A265NDV7</accession>